<organism evidence="8 9">
    <name type="scientific">Salix dunnii</name>
    <dbReference type="NCBI Taxonomy" id="1413687"/>
    <lineage>
        <taxon>Eukaryota</taxon>
        <taxon>Viridiplantae</taxon>
        <taxon>Streptophyta</taxon>
        <taxon>Embryophyta</taxon>
        <taxon>Tracheophyta</taxon>
        <taxon>Spermatophyta</taxon>
        <taxon>Magnoliopsida</taxon>
        <taxon>eudicotyledons</taxon>
        <taxon>Gunneridae</taxon>
        <taxon>Pentapetalae</taxon>
        <taxon>rosids</taxon>
        <taxon>fabids</taxon>
        <taxon>Malpighiales</taxon>
        <taxon>Salicaceae</taxon>
        <taxon>Saliceae</taxon>
        <taxon>Salix</taxon>
    </lineage>
</organism>
<dbReference type="Pfam" id="PF00854">
    <property type="entry name" value="PTR2"/>
    <property type="match status" value="1"/>
</dbReference>
<dbReference type="SUPFAM" id="SSF103473">
    <property type="entry name" value="MFS general substrate transporter"/>
    <property type="match status" value="1"/>
</dbReference>
<dbReference type="Proteomes" id="UP000657918">
    <property type="component" value="Unassembled WGS sequence"/>
</dbReference>
<evidence type="ECO:0000256" key="3">
    <source>
        <dbReference type="ARBA" id="ARBA00022692"/>
    </source>
</evidence>
<dbReference type="CDD" id="cd17416">
    <property type="entry name" value="MFS_NPF1_2"/>
    <property type="match status" value="1"/>
</dbReference>
<proteinExistence type="inferred from homology"/>
<feature type="transmembrane region" description="Helical" evidence="7">
    <location>
        <begin position="91"/>
        <end position="111"/>
    </location>
</feature>
<evidence type="ECO:0000313" key="8">
    <source>
        <dbReference type="EMBL" id="KAF9673501.1"/>
    </source>
</evidence>
<keyword evidence="5 7" id="KW-0472">Membrane</keyword>
<keyword evidence="3 7" id="KW-0812">Transmembrane</keyword>
<feature type="region of interest" description="Disordered" evidence="6">
    <location>
        <begin position="1"/>
        <end position="43"/>
    </location>
</feature>
<evidence type="ECO:0000256" key="5">
    <source>
        <dbReference type="ARBA" id="ARBA00023136"/>
    </source>
</evidence>
<feature type="compositionally biased region" description="Basic and acidic residues" evidence="6">
    <location>
        <begin position="28"/>
        <end position="41"/>
    </location>
</feature>
<feature type="transmembrane region" description="Helical" evidence="7">
    <location>
        <begin position="61"/>
        <end position="79"/>
    </location>
</feature>
<name>A0A835JQP7_9ROSI</name>
<protein>
    <submittedName>
        <fullName evidence="8">Uncharacterized protein</fullName>
    </submittedName>
</protein>
<evidence type="ECO:0000256" key="7">
    <source>
        <dbReference type="SAM" id="Phobius"/>
    </source>
</evidence>
<feature type="transmembrane region" description="Helical" evidence="7">
    <location>
        <begin position="446"/>
        <end position="466"/>
    </location>
</feature>
<dbReference type="AlphaFoldDB" id="A0A835JQP7"/>
<keyword evidence="4 7" id="KW-1133">Transmembrane helix</keyword>
<dbReference type="PANTHER" id="PTHR11654">
    <property type="entry name" value="OLIGOPEPTIDE TRANSPORTER-RELATED"/>
    <property type="match status" value="1"/>
</dbReference>
<comment type="caution">
    <text evidence="8">The sequence shown here is derived from an EMBL/GenBank/DDBJ whole genome shotgun (WGS) entry which is preliminary data.</text>
</comment>
<reference evidence="8 9" key="1">
    <citation type="submission" date="2020-10" db="EMBL/GenBank/DDBJ databases">
        <title>Plant Genome Project.</title>
        <authorList>
            <person name="Zhang R.-G."/>
        </authorList>
    </citation>
    <scope>NUCLEOTIDE SEQUENCE [LARGE SCALE GENOMIC DNA]</scope>
    <source>
        <strain evidence="8">FAFU-HL-1</strain>
        <tissue evidence="8">Leaf</tissue>
    </source>
</reference>
<feature type="transmembrane region" description="Helical" evidence="7">
    <location>
        <begin position="404"/>
        <end position="425"/>
    </location>
</feature>
<dbReference type="Gene3D" id="1.20.1250.20">
    <property type="entry name" value="MFS general substrate transporter like domains"/>
    <property type="match status" value="1"/>
</dbReference>
<comment type="subcellular location">
    <subcellularLocation>
        <location evidence="1">Membrane</location>
        <topology evidence="1">Multi-pass membrane protein</topology>
    </subcellularLocation>
</comment>
<comment type="similarity">
    <text evidence="2">Belongs to the major facilitator superfamily. Proton-dependent oligopeptide transporter (POT/PTR) (TC 2.A.17) family.</text>
</comment>
<dbReference type="GO" id="GO:0016020">
    <property type="term" value="C:membrane"/>
    <property type="evidence" value="ECO:0007669"/>
    <property type="project" value="UniProtKB-SubCell"/>
</dbReference>
<dbReference type="GO" id="GO:0022857">
    <property type="term" value="F:transmembrane transporter activity"/>
    <property type="evidence" value="ECO:0007669"/>
    <property type="project" value="InterPro"/>
</dbReference>
<gene>
    <name evidence="8" type="ORF">SADUNF_Sadunf10G0030800</name>
</gene>
<feature type="transmembrane region" description="Helical" evidence="7">
    <location>
        <begin position="213"/>
        <end position="232"/>
    </location>
</feature>
<dbReference type="OrthoDB" id="8904098at2759"/>
<dbReference type="EMBL" id="JADGMS010000010">
    <property type="protein sequence ID" value="KAF9673501.1"/>
    <property type="molecule type" value="Genomic_DNA"/>
</dbReference>
<keyword evidence="9" id="KW-1185">Reference proteome</keyword>
<feature type="transmembrane region" description="Helical" evidence="7">
    <location>
        <begin position="118"/>
        <end position="139"/>
    </location>
</feature>
<feature type="compositionally biased region" description="Basic and acidic residues" evidence="6">
    <location>
        <begin position="1"/>
        <end position="15"/>
    </location>
</feature>
<feature type="transmembrane region" description="Helical" evidence="7">
    <location>
        <begin position="526"/>
        <end position="549"/>
    </location>
</feature>
<feature type="transmembrane region" description="Helical" evidence="7">
    <location>
        <begin position="165"/>
        <end position="184"/>
    </location>
</feature>
<evidence type="ECO:0000313" key="9">
    <source>
        <dbReference type="Proteomes" id="UP000657918"/>
    </source>
</evidence>
<evidence type="ECO:0000256" key="6">
    <source>
        <dbReference type="SAM" id="MobiDB-lite"/>
    </source>
</evidence>
<dbReference type="InterPro" id="IPR036259">
    <property type="entry name" value="MFS_trans_sf"/>
</dbReference>
<accession>A0A835JQP7</accession>
<feature type="transmembrane region" description="Helical" evidence="7">
    <location>
        <begin position="569"/>
        <end position="590"/>
    </location>
</feature>
<feature type="transmembrane region" description="Helical" evidence="7">
    <location>
        <begin position="238"/>
        <end position="258"/>
    </location>
</feature>
<evidence type="ECO:0000256" key="1">
    <source>
        <dbReference type="ARBA" id="ARBA00004141"/>
    </source>
</evidence>
<evidence type="ECO:0000256" key="2">
    <source>
        <dbReference type="ARBA" id="ARBA00005982"/>
    </source>
</evidence>
<sequence>MAEDEKKGTISDRLHGSMKCFQKPSSPEQKHGNLTETEQKKNPGGWRTMPFILGNETFERLATFGLLANFMVYLMKVFHLEQVSAANILNIWFGVNNFAPLVGAFISDAYVGRFKTIAFASCAALLGMVTVTLTAWVPYLHPEKCEPGGNHDQQFYGNCESPTSMQLGVLLLGLGFLSIGTGGIRPCSIPFGVDQFDPTTEEGIKGINSFYNWYYTTFTVVILITLTAVVYIQDSVSWVLGFGIPTVLMLCSIILFFIGTRVYVHVKPEGSVFSGIPQVFVAAYKKRRLKLPDNCDGEQLVDGIFYDPPIKDQLTISSKLPLTNQFRYLNKAAMIQKEIDQKPDGSSANQWRLCTVQQVEEVKCLIKIGPIWASGIVSFTSMVQQGTFTVSQALKMDRHLGEKFQVPASSIIVVSLITIGIWLPFYDRILVPALRKVTKHEGGITLLQRIGIGNVFSVLSMVVAGLVERERRAAAISHPEAAPMSVFWLAPQLVVMGLCEAFVSIGQIEFYNKQFPDHMRSLGNSLFFCSFACASYLSTMVGSIVHKVTGTRHHPDWLTNDLNAGKLDYFYFLLAGMGVINLFYFMLCAYRYRYKVSALQVGDKLINLTIQ</sequence>
<evidence type="ECO:0000256" key="4">
    <source>
        <dbReference type="ARBA" id="ARBA00022989"/>
    </source>
</evidence>
<dbReference type="InterPro" id="IPR000109">
    <property type="entry name" value="POT_fam"/>
</dbReference>